<gene>
    <name evidence="2" type="ORF">GCM10010326_44360</name>
</gene>
<organism evidence="2 3">
    <name type="scientific">Streptomyces xanthochromogenes</name>
    <dbReference type="NCBI Taxonomy" id="67384"/>
    <lineage>
        <taxon>Bacteria</taxon>
        <taxon>Bacillati</taxon>
        <taxon>Actinomycetota</taxon>
        <taxon>Actinomycetes</taxon>
        <taxon>Kitasatosporales</taxon>
        <taxon>Streptomycetaceae</taxon>
        <taxon>Streptomyces</taxon>
    </lineage>
</organism>
<reference evidence="3" key="1">
    <citation type="journal article" date="2019" name="Int. J. Syst. Evol. Microbiol.">
        <title>The Global Catalogue of Microorganisms (GCM) 10K type strain sequencing project: providing services to taxonomists for standard genome sequencing and annotation.</title>
        <authorList>
            <consortium name="The Broad Institute Genomics Platform"/>
            <consortium name="The Broad Institute Genome Sequencing Center for Infectious Disease"/>
            <person name="Wu L."/>
            <person name="Ma J."/>
        </authorList>
    </citation>
    <scope>NUCLEOTIDE SEQUENCE [LARGE SCALE GENOMIC DNA]</scope>
    <source>
        <strain evidence="3">JCM 4594</strain>
    </source>
</reference>
<sequence>MVAVTLKWNGRRGASSSDGASRSGGSDSTVAGFGIGCYLAWGMGPPGVAGDGRLGSSGAILPCRSPGRESFYAKEL</sequence>
<evidence type="ECO:0000256" key="1">
    <source>
        <dbReference type="SAM" id="MobiDB-lite"/>
    </source>
</evidence>
<dbReference type="EMBL" id="BMUU01000007">
    <property type="protein sequence ID" value="GGY45415.1"/>
    <property type="molecule type" value="Genomic_DNA"/>
</dbReference>
<dbReference type="Proteomes" id="UP000600946">
    <property type="component" value="Unassembled WGS sequence"/>
</dbReference>
<feature type="region of interest" description="Disordered" evidence="1">
    <location>
        <begin position="1"/>
        <end position="27"/>
    </location>
</feature>
<evidence type="ECO:0000313" key="3">
    <source>
        <dbReference type="Proteomes" id="UP000600946"/>
    </source>
</evidence>
<proteinExistence type="predicted"/>
<accession>A0ABQ3AFP0</accession>
<comment type="caution">
    <text evidence="2">The sequence shown here is derived from an EMBL/GenBank/DDBJ whole genome shotgun (WGS) entry which is preliminary data.</text>
</comment>
<name>A0ABQ3AFP0_9ACTN</name>
<evidence type="ECO:0000313" key="2">
    <source>
        <dbReference type="EMBL" id="GGY45415.1"/>
    </source>
</evidence>
<feature type="compositionally biased region" description="Low complexity" evidence="1">
    <location>
        <begin position="11"/>
        <end position="27"/>
    </location>
</feature>
<keyword evidence="3" id="KW-1185">Reference proteome</keyword>
<protein>
    <submittedName>
        <fullName evidence="2">Uncharacterized protein</fullName>
    </submittedName>
</protein>